<feature type="transmembrane region" description="Helical" evidence="1">
    <location>
        <begin position="158"/>
        <end position="177"/>
    </location>
</feature>
<feature type="transmembrane region" description="Helical" evidence="1">
    <location>
        <begin position="60"/>
        <end position="79"/>
    </location>
</feature>
<keyword evidence="1" id="KW-1133">Transmembrane helix</keyword>
<evidence type="ECO:0000256" key="1">
    <source>
        <dbReference type="SAM" id="Phobius"/>
    </source>
</evidence>
<gene>
    <name evidence="2" type="ORF">CNX65_13195</name>
</gene>
<organism evidence="2 3">
    <name type="scientific">Actinosynnema pretiosum</name>
    <dbReference type="NCBI Taxonomy" id="42197"/>
    <lineage>
        <taxon>Bacteria</taxon>
        <taxon>Bacillati</taxon>
        <taxon>Actinomycetota</taxon>
        <taxon>Actinomycetes</taxon>
        <taxon>Pseudonocardiales</taxon>
        <taxon>Pseudonocardiaceae</taxon>
        <taxon>Actinosynnema</taxon>
    </lineage>
</organism>
<evidence type="ECO:0000313" key="2">
    <source>
        <dbReference type="EMBL" id="ATE54128.1"/>
    </source>
</evidence>
<name>A0A290Z555_9PSEU</name>
<feature type="transmembrane region" description="Helical" evidence="1">
    <location>
        <begin position="124"/>
        <end position="146"/>
    </location>
</feature>
<accession>A0A290Z555</accession>
<dbReference type="AlphaFoldDB" id="A0A290Z555"/>
<dbReference type="EMBL" id="CP023445">
    <property type="protein sequence ID" value="ATE54128.1"/>
    <property type="molecule type" value="Genomic_DNA"/>
</dbReference>
<keyword evidence="1" id="KW-0472">Membrane</keyword>
<dbReference type="RefSeq" id="WP_096493050.1">
    <property type="nucleotide sequence ID" value="NZ_CP023445.1"/>
</dbReference>
<keyword evidence="3" id="KW-1185">Reference proteome</keyword>
<sequence>MPLDNVLALVAFHAVLALALLVLLWPEPKKGVAVLRRWGVAEPDERQTEVALRYLRRRRLWYPVLMFGIPLLSEVLGLPEAGDAGQAWLLPVLLGGLLGEVVAQRPVRGPRREASLERRGVSDLVPVWAVVLHGLLLGWLLVVRALPVGPSFSPPGVALGSAFVAALAGWGVVLLAVRKPPEGDWAVDAALRLRSARVALGLAIAVAGVACAGPGNMIGQAEWTDLLLYPALIGWYLVVRPVRVGERVR</sequence>
<dbReference type="Proteomes" id="UP000218505">
    <property type="component" value="Chromosome"/>
</dbReference>
<reference evidence="2" key="1">
    <citation type="submission" date="2017-09" db="EMBL/GenBank/DDBJ databases">
        <title>Complete Genome Sequence of ansamitocin-producing Bacterium Actinosynnema pretiosum X47.</title>
        <authorList>
            <person name="Cao G."/>
            <person name="Zong G."/>
            <person name="Zhong C."/>
            <person name="Fu J."/>
        </authorList>
    </citation>
    <scope>NUCLEOTIDE SEQUENCE [LARGE SCALE GENOMIC DNA]</scope>
    <source>
        <strain evidence="2">X47</strain>
    </source>
</reference>
<keyword evidence="1" id="KW-0812">Transmembrane</keyword>
<feature type="transmembrane region" description="Helical" evidence="1">
    <location>
        <begin position="6"/>
        <end position="26"/>
    </location>
</feature>
<feature type="transmembrane region" description="Helical" evidence="1">
    <location>
        <begin position="198"/>
        <end position="217"/>
    </location>
</feature>
<proteinExistence type="predicted"/>
<evidence type="ECO:0000313" key="3">
    <source>
        <dbReference type="Proteomes" id="UP000218505"/>
    </source>
</evidence>
<protein>
    <submittedName>
        <fullName evidence="2">Uncharacterized protein</fullName>
    </submittedName>
</protein>
<dbReference type="KEGG" id="apre:CNX65_13195"/>
<feature type="transmembrane region" description="Helical" evidence="1">
    <location>
        <begin position="85"/>
        <end position="103"/>
    </location>
</feature>